<gene>
    <name evidence="2" type="ORF">TrST_g11164</name>
</gene>
<reference evidence="3" key="1">
    <citation type="journal article" date="2023" name="Commun. Biol.">
        <title>Genome analysis of Parmales, the sister group of diatoms, reveals the evolutionary specialization of diatoms from phago-mixotrophs to photoautotrophs.</title>
        <authorList>
            <person name="Ban H."/>
            <person name="Sato S."/>
            <person name="Yoshikawa S."/>
            <person name="Yamada K."/>
            <person name="Nakamura Y."/>
            <person name="Ichinomiya M."/>
            <person name="Sato N."/>
            <person name="Blanc-Mathieu R."/>
            <person name="Endo H."/>
            <person name="Kuwata A."/>
            <person name="Ogata H."/>
        </authorList>
    </citation>
    <scope>NUCLEOTIDE SEQUENCE [LARGE SCALE GENOMIC DNA]</scope>
    <source>
        <strain evidence="3">NIES 3701</strain>
    </source>
</reference>
<evidence type="ECO:0000313" key="2">
    <source>
        <dbReference type="EMBL" id="GMH89050.1"/>
    </source>
</evidence>
<comment type="caution">
    <text evidence="2">The sequence shown here is derived from an EMBL/GenBank/DDBJ whole genome shotgun (WGS) entry which is preliminary data.</text>
</comment>
<dbReference type="EMBL" id="BRXY01000350">
    <property type="protein sequence ID" value="GMH89050.1"/>
    <property type="molecule type" value="Genomic_DNA"/>
</dbReference>
<dbReference type="Proteomes" id="UP001165085">
    <property type="component" value="Unassembled WGS sequence"/>
</dbReference>
<accession>A0A9W7BMS6</accession>
<feature type="transmembrane region" description="Helical" evidence="1">
    <location>
        <begin position="90"/>
        <end position="110"/>
    </location>
</feature>
<proteinExistence type="predicted"/>
<name>A0A9W7BMS6_9STRA</name>
<keyword evidence="3" id="KW-1185">Reference proteome</keyword>
<feature type="transmembrane region" description="Helical" evidence="1">
    <location>
        <begin position="330"/>
        <end position="353"/>
    </location>
</feature>
<keyword evidence="1" id="KW-0812">Transmembrane</keyword>
<feature type="transmembrane region" description="Helical" evidence="1">
    <location>
        <begin position="48"/>
        <end position="70"/>
    </location>
</feature>
<feature type="transmembrane region" description="Helical" evidence="1">
    <location>
        <begin position="299"/>
        <end position="324"/>
    </location>
</feature>
<keyword evidence="1" id="KW-1133">Transmembrane helix</keyword>
<dbReference type="AlphaFoldDB" id="A0A9W7BMS6"/>
<organism evidence="2 3">
    <name type="scientific">Triparma strigata</name>
    <dbReference type="NCBI Taxonomy" id="1606541"/>
    <lineage>
        <taxon>Eukaryota</taxon>
        <taxon>Sar</taxon>
        <taxon>Stramenopiles</taxon>
        <taxon>Ochrophyta</taxon>
        <taxon>Bolidophyceae</taxon>
        <taxon>Parmales</taxon>
        <taxon>Triparmaceae</taxon>
        <taxon>Triparma</taxon>
    </lineage>
</organism>
<sequence length="546" mass="60960">MIATSTSNLLPSVTSFVQDSFPTEGLTTPAVKNLTMFLHRSAQQTRPLIHMASVGCIARLSFSFLCSYFDLITDLLTAKAYLYDLGRPDVAYTLLSLLAIEIFFCLLITWHQFRNTKILPQSMLLCLLNLAPLQHLYYMWTGTKIEGELMSSAVIFGALKALKIAAECIPESIVLTNGVLNLSWKSVTNFNKIILLVSLTNTVLASSFITTDANFTLGASKRRSAPGDPYYRWISFDFGKKMRSKLGMFVFNAGFMTQFVLSISLFVRAKGFWELAGFFAGELFAVFGAMAFKDELFGYSILGTSSILNDYFIGPVAASIYWILTSTCPVMIALAPCELGPTLFTGVIFWRYVSNALLTTYSLSCLKGDALHEVGLASYVAALVVSLAGLSLFVANLEPEFQLSILFKPVTGKQHVQAVIEDPENWSAGREDKDDEINRWLILHPSYLPMETIYVWVLKLAEKYGLDCGGRRPQWLNRDFRRRVKYIFKHFGNPVWISGVEDAMRIMLQEEVSRRETNVLIKALKSVSKSFQGKPASRVVPTGAEA</sequence>
<keyword evidence="1" id="KW-0472">Membrane</keyword>
<feature type="transmembrane region" description="Helical" evidence="1">
    <location>
        <begin position="246"/>
        <end position="266"/>
    </location>
</feature>
<dbReference type="OrthoDB" id="10447485at2759"/>
<evidence type="ECO:0000256" key="1">
    <source>
        <dbReference type="SAM" id="Phobius"/>
    </source>
</evidence>
<feature type="transmembrane region" description="Helical" evidence="1">
    <location>
        <begin position="272"/>
        <end position="292"/>
    </location>
</feature>
<feature type="transmembrane region" description="Helical" evidence="1">
    <location>
        <begin position="374"/>
        <end position="395"/>
    </location>
</feature>
<feature type="transmembrane region" description="Helical" evidence="1">
    <location>
        <begin position="193"/>
        <end position="215"/>
    </location>
</feature>
<evidence type="ECO:0000313" key="3">
    <source>
        <dbReference type="Proteomes" id="UP001165085"/>
    </source>
</evidence>
<protein>
    <submittedName>
        <fullName evidence="2">Uncharacterized protein</fullName>
    </submittedName>
</protein>